<feature type="compositionally biased region" description="Low complexity" evidence="1">
    <location>
        <begin position="194"/>
        <end position="204"/>
    </location>
</feature>
<feature type="compositionally biased region" description="Pro residues" evidence="1">
    <location>
        <begin position="114"/>
        <end position="131"/>
    </location>
</feature>
<keyword evidence="3" id="KW-1185">Reference proteome</keyword>
<evidence type="ECO:0000313" key="2">
    <source>
        <dbReference type="EMBL" id="GHP03416.1"/>
    </source>
</evidence>
<organism evidence="2 3">
    <name type="scientific">Pycnococcus provasolii</name>
    <dbReference type="NCBI Taxonomy" id="41880"/>
    <lineage>
        <taxon>Eukaryota</taxon>
        <taxon>Viridiplantae</taxon>
        <taxon>Chlorophyta</taxon>
        <taxon>Pseudoscourfieldiophyceae</taxon>
        <taxon>Pseudoscourfieldiales</taxon>
        <taxon>Pycnococcaceae</taxon>
        <taxon>Pycnococcus</taxon>
    </lineage>
</organism>
<evidence type="ECO:0000256" key="1">
    <source>
        <dbReference type="SAM" id="MobiDB-lite"/>
    </source>
</evidence>
<feature type="compositionally biased region" description="Low complexity" evidence="1">
    <location>
        <begin position="132"/>
        <end position="151"/>
    </location>
</feature>
<name>A0A830H839_9CHLO</name>
<comment type="caution">
    <text evidence="2">The sequence shown here is derived from an EMBL/GenBank/DDBJ whole genome shotgun (WGS) entry which is preliminary data.</text>
</comment>
<dbReference type="EMBL" id="BNJQ01000005">
    <property type="protein sequence ID" value="GHP03416.1"/>
    <property type="molecule type" value="Genomic_DNA"/>
</dbReference>
<feature type="compositionally biased region" description="Pro residues" evidence="1">
    <location>
        <begin position="152"/>
        <end position="171"/>
    </location>
</feature>
<evidence type="ECO:0000313" key="3">
    <source>
        <dbReference type="Proteomes" id="UP000660262"/>
    </source>
</evidence>
<sequence length="269" mass="28348">MSESARVRLASYAHMVTLLARPRIDASETATSVRQVTLSQLQTIADALQEASDALAEVQREKTRNVGFTLTENGHLPATAKQETVQVPPIPPAASNVYTPGPPAPRIPSVSTPAPVPQQPTPASAAPPPPSMSAAPVPAAPVWTPMTQNTPRPAPPPASVAPAATAPPPQMAPALQHQPPPMSQPRPAQPTPTPAASQPSPASSKKWGPAVQVHWKGRWYPGHLARNDAQKAQVAVVFGPKGDDWSTWLPYGSDQVRTENGNSVWRGMG</sequence>
<dbReference type="Proteomes" id="UP000660262">
    <property type="component" value="Unassembled WGS sequence"/>
</dbReference>
<reference evidence="2" key="1">
    <citation type="submission" date="2020-10" db="EMBL/GenBank/DDBJ databases">
        <title>Unveiling of a novel bifunctional photoreceptor, Dualchrome1, isolated from a cosmopolitan green alga.</title>
        <authorList>
            <person name="Suzuki S."/>
            <person name="Kawachi M."/>
        </authorList>
    </citation>
    <scope>NUCLEOTIDE SEQUENCE</scope>
    <source>
        <strain evidence="2">NIES 2893</strain>
    </source>
</reference>
<feature type="region of interest" description="Disordered" evidence="1">
    <location>
        <begin position="77"/>
        <end position="210"/>
    </location>
</feature>
<gene>
    <name evidence="2" type="ORF">PPROV_000217100</name>
</gene>
<proteinExistence type="predicted"/>
<feature type="compositionally biased region" description="Pro residues" evidence="1">
    <location>
        <begin position="178"/>
        <end position="193"/>
    </location>
</feature>
<dbReference type="AlphaFoldDB" id="A0A830H839"/>
<accession>A0A830H839</accession>
<protein>
    <submittedName>
        <fullName evidence="2">Uncharacterized protein</fullName>
    </submittedName>
</protein>